<proteinExistence type="inferred from homology"/>
<feature type="domain" description="Aminotransferase class V" evidence="8">
    <location>
        <begin position="28"/>
        <end position="326"/>
    </location>
</feature>
<organism evidence="9">
    <name type="scientific">Ornithinibacillus sp. 4-3</name>
    <dbReference type="NCBI Taxonomy" id="3231488"/>
    <lineage>
        <taxon>Bacteria</taxon>
        <taxon>Bacillati</taxon>
        <taxon>Bacillota</taxon>
        <taxon>Bacilli</taxon>
        <taxon>Bacillales</taxon>
        <taxon>Bacillaceae</taxon>
        <taxon>Ornithinibacillus</taxon>
    </lineage>
</organism>
<comment type="cofactor">
    <cofactor evidence="1 7">
        <name>pyridoxal 5'-phosphate</name>
        <dbReference type="ChEBI" id="CHEBI:597326"/>
    </cofactor>
</comment>
<feature type="binding site" evidence="6">
    <location>
        <position position="332"/>
    </location>
    <ligand>
        <name>substrate</name>
    </ligand>
</feature>
<sequence>MLESSNLLRIPGPTPIPGCVTRAMSKPMIGHRTEEAKQLLIRLKEKIKPVFGTNQDVIILAGSGSAGLEAAIVNITDVGDEVLVLVSGNFGERFAEICEVYGLKVHRIEVEWGKAIDPQEVEVYIQKNPNIKAVFVTSCETSTGVLNPIPEITAAVREHSNALVAVDGVSSVGGVDTQMDAWGVDVLVTGSQKAMMLPPGLCFVAASERAWEVIHENKRPRYFLDLRKYLNNAAPYTPAVSLLMGLEAALDLIAEEGLENVYARHLTMMEMTRAAVKALGIPLLTDEESAAPTVTTLVPADFEGDKLRKQLKADFGLELAGGQKHLKGKVVRIGHMGYCAPADVLQVISLLETGLQRIGKDITPGQGIQAAQAVFLQSGGQA</sequence>
<dbReference type="GO" id="GO:0004760">
    <property type="term" value="F:L-serine-pyruvate transaminase activity"/>
    <property type="evidence" value="ECO:0007669"/>
    <property type="project" value="TreeGrafter"/>
</dbReference>
<evidence type="ECO:0000256" key="5">
    <source>
        <dbReference type="ARBA" id="ARBA00022898"/>
    </source>
</evidence>
<name>A0AB39HTG9_9BACI</name>
<dbReference type="InterPro" id="IPR015424">
    <property type="entry name" value="PyrdxlP-dep_Trfase"/>
</dbReference>
<dbReference type="EMBL" id="CP162599">
    <property type="protein sequence ID" value="XDK33291.1"/>
    <property type="molecule type" value="Genomic_DNA"/>
</dbReference>
<dbReference type="PANTHER" id="PTHR21152">
    <property type="entry name" value="AMINOTRANSFERASE CLASS V"/>
    <property type="match status" value="1"/>
</dbReference>
<feature type="modified residue" description="N6-(pyridoxal phosphate)lysine" evidence="7">
    <location>
        <position position="193"/>
    </location>
</feature>
<evidence type="ECO:0000256" key="1">
    <source>
        <dbReference type="ARBA" id="ARBA00001933"/>
    </source>
</evidence>
<evidence type="ECO:0000313" key="9">
    <source>
        <dbReference type="EMBL" id="XDK33291.1"/>
    </source>
</evidence>
<gene>
    <name evidence="9" type="ORF">AB4Y30_02670</name>
</gene>
<accession>A0AB39HTG9</accession>
<reference evidence="9" key="1">
    <citation type="submission" date="2024-07" db="EMBL/GenBank/DDBJ databases">
        <title>Halotolerant mesophilic bacterium Ornithinibacillus sp. 4-3, sp. nov., isolated from soil.</title>
        <authorList>
            <person name="Sidarenka A.V."/>
            <person name="Guliayeva D.E."/>
            <person name="Leanovich S.I."/>
            <person name="Hileuskaya K.S."/>
            <person name="Akhremchuk A.E."/>
            <person name="Sikolenko M.A."/>
            <person name="Valentovich L.N."/>
        </authorList>
    </citation>
    <scope>NUCLEOTIDE SEQUENCE</scope>
    <source>
        <strain evidence="9">4-3</strain>
    </source>
</reference>
<evidence type="ECO:0000256" key="6">
    <source>
        <dbReference type="PIRSR" id="PIRSR000524-1"/>
    </source>
</evidence>
<dbReference type="FunFam" id="3.40.640.10:FF:000027">
    <property type="entry name" value="Serine--pyruvate aminotransferase, mitochondrial"/>
    <property type="match status" value="1"/>
</dbReference>
<dbReference type="InterPro" id="IPR015422">
    <property type="entry name" value="PyrdxlP-dep_Trfase_small"/>
</dbReference>
<evidence type="ECO:0000259" key="8">
    <source>
        <dbReference type="Pfam" id="PF00266"/>
    </source>
</evidence>
<dbReference type="Pfam" id="PF00266">
    <property type="entry name" value="Aminotran_5"/>
    <property type="match status" value="1"/>
</dbReference>
<dbReference type="InterPro" id="IPR015421">
    <property type="entry name" value="PyrdxlP-dep_Trfase_major"/>
</dbReference>
<evidence type="ECO:0000256" key="7">
    <source>
        <dbReference type="PIRSR" id="PIRSR000524-50"/>
    </source>
</evidence>
<dbReference type="RefSeq" id="WP_368653973.1">
    <property type="nucleotide sequence ID" value="NZ_CP162599.1"/>
</dbReference>
<dbReference type="Gene3D" id="3.90.1150.10">
    <property type="entry name" value="Aspartate Aminotransferase, domain 1"/>
    <property type="match status" value="1"/>
</dbReference>
<dbReference type="PANTHER" id="PTHR21152:SF40">
    <property type="entry name" value="ALANINE--GLYOXYLATE AMINOTRANSFERASE"/>
    <property type="match status" value="1"/>
</dbReference>
<dbReference type="PIRSF" id="PIRSF000524">
    <property type="entry name" value="SPT"/>
    <property type="match status" value="1"/>
</dbReference>
<evidence type="ECO:0000256" key="2">
    <source>
        <dbReference type="ARBA" id="ARBA00009236"/>
    </source>
</evidence>
<dbReference type="Gene3D" id="3.40.640.10">
    <property type="entry name" value="Type I PLP-dependent aspartate aminotransferase-like (Major domain)"/>
    <property type="match status" value="1"/>
</dbReference>
<keyword evidence="3 9" id="KW-0032">Aminotransferase</keyword>
<protein>
    <submittedName>
        <fullName evidence="9">Alanine--glyoxylate aminotransferase family protein</fullName>
    </submittedName>
</protein>
<dbReference type="InterPro" id="IPR000192">
    <property type="entry name" value="Aminotrans_V_dom"/>
</dbReference>
<keyword evidence="4" id="KW-0808">Transferase</keyword>
<keyword evidence="5 7" id="KW-0663">Pyridoxal phosphate</keyword>
<evidence type="ECO:0000256" key="3">
    <source>
        <dbReference type="ARBA" id="ARBA00022576"/>
    </source>
</evidence>
<dbReference type="GO" id="GO:0019265">
    <property type="term" value="P:glycine biosynthetic process, by transamination of glyoxylate"/>
    <property type="evidence" value="ECO:0007669"/>
    <property type="project" value="TreeGrafter"/>
</dbReference>
<evidence type="ECO:0000256" key="4">
    <source>
        <dbReference type="ARBA" id="ARBA00022679"/>
    </source>
</evidence>
<dbReference type="SUPFAM" id="SSF53383">
    <property type="entry name" value="PLP-dependent transferases"/>
    <property type="match status" value="1"/>
</dbReference>
<comment type="similarity">
    <text evidence="2">Belongs to the class-V pyridoxal-phosphate-dependent aminotransferase family.</text>
</comment>
<dbReference type="InterPro" id="IPR024169">
    <property type="entry name" value="SP_NH2Trfase/AEP_transaminase"/>
</dbReference>
<dbReference type="GO" id="GO:0008453">
    <property type="term" value="F:alanine-glyoxylate transaminase activity"/>
    <property type="evidence" value="ECO:0007669"/>
    <property type="project" value="TreeGrafter"/>
</dbReference>
<dbReference type="AlphaFoldDB" id="A0AB39HTG9"/>